<evidence type="ECO:0000313" key="1">
    <source>
        <dbReference type="EMBL" id="EFP02478.1"/>
    </source>
</evidence>
<accession>E3NKK5</accession>
<evidence type="ECO:0000313" key="2">
    <source>
        <dbReference type="Proteomes" id="UP000008281"/>
    </source>
</evidence>
<reference evidence="1" key="1">
    <citation type="submission" date="2007-07" db="EMBL/GenBank/DDBJ databases">
        <title>PCAP assembly of the Caenorhabditis remanei genome.</title>
        <authorList>
            <consortium name="The Caenorhabditis remanei Sequencing Consortium"/>
            <person name="Wilson R.K."/>
        </authorList>
    </citation>
    <scope>NUCLEOTIDE SEQUENCE [LARGE SCALE GENOMIC DNA]</scope>
    <source>
        <strain evidence="1">PB4641</strain>
    </source>
</reference>
<sequence length="11" mass="1505">MREEKKERKRD</sequence>
<protein>
    <submittedName>
        <fullName evidence="1">Uncharacterized protein</fullName>
    </submittedName>
</protein>
<organism evidence="2">
    <name type="scientific">Caenorhabditis remanei</name>
    <name type="common">Caenorhabditis vulgaris</name>
    <dbReference type="NCBI Taxonomy" id="31234"/>
    <lineage>
        <taxon>Eukaryota</taxon>
        <taxon>Metazoa</taxon>
        <taxon>Ecdysozoa</taxon>
        <taxon>Nematoda</taxon>
        <taxon>Chromadorea</taxon>
        <taxon>Rhabditida</taxon>
        <taxon>Rhabditina</taxon>
        <taxon>Rhabditomorpha</taxon>
        <taxon>Rhabditoidea</taxon>
        <taxon>Rhabditidae</taxon>
        <taxon>Peloderinae</taxon>
        <taxon>Caenorhabditis</taxon>
    </lineage>
</organism>
<gene>
    <name evidence="1" type="ORF">CRE_26840</name>
</gene>
<dbReference type="EMBL" id="DS268812">
    <property type="protein sequence ID" value="EFP02478.1"/>
    <property type="molecule type" value="Genomic_DNA"/>
</dbReference>
<name>E3NKK5_CAERE</name>
<keyword evidence="2" id="KW-1185">Reference proteome</keyword>
<dbReference type="InParanoid" id="E3NKK5"/>
<proteinExistence type="predicted"/>
<dbReference type="Proteomes" id="UP000008281">
    <property type="component" value="Unassembled WGS sequence"/>
</dbReference>